<comment type="similarity">
    <text evidence="2">Belongs to the metallo-dependent hydrolases superfamily. NagA family.</text>
</comment>
<evidence type="ECO:0000313" key="6">
    <source>
        <dbReference type="Proteomes" id="UP000433883"/>
    </source>
</evidence>
<dbReference type="InterPro" id="IPR003764">
    <property type="entry name" value="GlcNAc_6-P_deAcase"/>
</dbReference>
<evidence type="ECO:0000313" key="5">
    <source>
        <dbReference type="EMBL" id="KAE9985501.1"/>
    </source>
</evidence>
<dbReference type="GO" id="GO:0046872">
    <property type="term" value="F:metal ion binding"/>
    <property type="evidence" value="ECO:0007669"/>
    <property type="project" value="UniProtKB-KW"/>
</dbReference>
<evidence type="ECO:0000256" key="3">
    <source>
        <dbReference type="PIRSR" id="PIRSR038994-1"/>
    </source>
</evidence>
<sequence length="407" mass="43933">MPGYFTTFTNCRVCRNGHLINGERFVVSEDTGLILESTGFIGGEIVDLEDAIIAPGFLELHANGVNGFHFTQYEDEEQYRGRLEETARFYVTKGVTSFWATIPTVSSEKYKKILPALTPRAHPSAASLLGCHAEGPYLHPSKHGAHSPELFQEPSTSLTSTYGPHLSNLKLVTVAPELDLASPLIGTLTSQSIRVSLGHSSATFEQGRTALSFGANCLTHAMNCMEPLHQRNPGLVGLITLPEEGEEEGGVPVKPPFFSILADGVHVHPTVATLLYRAAPQRAILISDSIELAGLPDGTYPGNAQIQGNQVKAGAVATMEGSDTLIDAVNTLDNALKKVVKWSACNVAEAVRCVTENVADMMGVLDRGVLVEGRRGDFVVLDDEGTVLETWVAGKQVWRCEGREAYY</sequence>
<feature type="binding site" evidence="4">
    <location>
        <position position="134"/>
    </location>
    <ligand>
        <name>Zn(2+)</name>
        <dbReference type="ChEBI" id="CHEBI:29105"/>
    </ligand>
</feature>
<dbReference type="Gene3D" id="3.20.20.140">
    <property type="entry name" value="Metal-dependent hydrolases"/>
    <property type="match status" value="1"/>
</dbReference>
<evidence type="ECO:0000256" key="4">
    <source>
        <dbReference type="PIRSR" id="PIRSR038994-3"/>
    </source>
</evidence>
<dbReference type="InterPro" id="IPR011059">
    <property type="entry name" value="Metal-dep_hydrolase_composite"/>
</dbReference>
<proteinExistence type="inferred from homology"/>
<dbReference type="SUPFAM" id="SSF51338">
    <property type="entry name" value="Composite domain of metallo-dependent hydrolases"/>
    <property type="match status" value="1"/>
</dbReference>
<dbReference type="EC" id="3.5.1.25" evidence="2"/>
<dbReference type="AlphaFoldDB" id="A0A8H3VBG4"/>
<dbReference type="PANTHER" id="PTHR11113">
    <property type="entry name" value="N-ACETYLGLUCOSAMINE-6-PHOSPHATE DEACETYLASE"/>
    <property type="match status" value="1"/>
</dbReference>
<dbReference type="GO" id="GO:0008448">
    <property type="term" value="F:N-acetylglucosamine-6-phosphate deacetylase activity"/>
    <property type="evidence" value="ECO:0007669"/>
    <property type="project" value="UniProtKB-UniRule"/>
</dbReference>
<keyword evidence="1 2" id="KW-0378">Hydrolase</keyword>
<comment type="cofactor">
    <cofactor evidence="4">
        <name>a divalent metal cation</name>
        <dbReference type="ChEBI" id="CHEBI:60240"/>
    </cofactor>
    <text evidence="4">Binds 1 divalent metal cation per subunit.</text>
</comment>
<feature type="binding site" evidence="4">
    <location>
        <position position="220"/>
    </location>
    <ligand>
        <name>Zn(2+)</name>
        <dbReference type="ChEBI" id="CHEBI:29105"/>
    </ligand>
</feature>
<dbReference type="PANTHER" id="PTHR11113:SF4">
    <property type="entry name" value="N-ACETYLGLUCOSAMINE-6-PHOSPHATE DEACETYLASE"/>
    <property type="match status" value="1"/>
</dbReference>
<protein>
    <recommendedName>
        <fullName evidence="2">N-acetylglucosamine-6-phosphate deacetylase</fullName>
        <ecNumber evidence="2">3.5.1.25</ecNumber>
    </recommendedName>
</protein>
<reference evidence="5 6" key="1">
    <citation type="submission" date="2019-11" db="EMBL/GenBank/DDBJ databases">
        <title>Venturia inaequalis Genome Resource.</title>
        <authorList>
            <person name="Lichtner F.J."/>
        </authorList>
    </citation>
    <scope>NUCLEOTIDE SEQUENCE [LARGE SCALE GENOMIC DNA]</scope>
    <source>
        <strain evidence="5">Bline_iso_100314</strain>
    </source>
</reference>
<gene>
    <name evidence="5" type="ORF">BLS_007560</name>
</gene>
<dbReference type="Proteomes" id="UP000433883">
    <property type="component" value="Unassembled WGS sequence"/>
</dbReference>
<feature type="binding site" evidence="4">
    <location>
        <position position="199"/>
    </location>
    <ligand>
        <name>Zn(2+)</name>
        <dbReference type="ChEBI" id="CHEBI:29105"/>
    </ligand>
</feature>
<comment type="catalytic activity">
    <reaction evidence="2">
        <text>N-acetyl-D-glucosamine 6-phosphate + H2O = D-glucosamine 6-phosphate + acetate</text>
        <dbReference type="Rhea" id="RHEA:22936"/>
        <dbReference type="ChEBI" id="CHEBI:15377"/>
        <dbReference type="ChEBI" id="CHEBI:30089"/>
        <dbReference type="ChEBI" id="CHEBI:57513"/>
        <dbReference type="ChEBI" id="CHEBI:58725"/>
        <dbReference type="EC" id="3.5.1.25"/>
    </reaction>
</comment>
<accession>A0A8H3VBG4</accession>
<feature type="active site" description="Proton donor/acceptor" evidence="3">
    <location>
        <position position="288"/>
    </location>
</feature>
<dbReference type="EMBL" id="WNWQ01000006">
    <property type="protein sequence ID" value="KAE9985501.1"/>
    <property type="molecule type" value="Genomic_DNA"/>
</dbReference>
<evidence type="ECO:0000256" key="1">
    <source>
        <dbReference type="ARBA" id="ARBA00022801"/>
    </source>
</evidence>
<dbReference type="GO" id="GO:0006046">
    <property type="term" value="P:N-acetylglucosamine catabolic process"/>
    <property type="evidence" value="ECO:0007669"/>
    <property type="project" value="TreeGrafter"/>
</dbReference>
<dbReference type="SUPFAM" id="SSF51556">
    <property type="entry name" value="Metallo-dependent hydrolases"/>
    <property type="match status" value="1"/>
</dbReference>
<dbReference type="Gene3D" id="2.30.40.10">
    <property type="entry name" value="Urease, subunit C, domain 1"/>
    <property type="match status" value="1"/>
</dbReference>
<keyword evidence="2" id="KW-0119">Carbohydrate metabolism</keyword>
<organism evidence="5 6">
    <name type="scientific">Venturia inaequalis</name>
    <name type="common">Apple scab fungus</name>
    <dbReference type="NCBI Taxonomy" id="5025"/>
    <lineage>
        <taxon>Eukaryota</taxon>
        <taxon>Fungi</taxon>
        <taxon>Dikarya</taxon>
        <taxon>Ascomycota</taxon>
        <taxon>Pezizomycotina</taxon>
        <taxon>Dothideomycetes</taxon>
        <taxon>Pleosporomycetidae</taxon>
        <taxon>Venturiales</taxon>
        <taxon>Venturiaceae</taxon>
        <taxon>Venturia</taxon>
    </lineage>
</organism>
<name>A0A8H3VBG4_VENIN</name>
<evidence type="ECO:0000256" key="2">
    <source>
        <dbReference type="PIRNR" id="PIRNR038994"/>
    </source>
</evidence>
<comment type="caution">
    <text evidence="5">The sequence shown here is derived from an EMBL/GenBank/DDBJ whole genome shotgun (WGS) entry which is preliminary data.</text>
</comment>
<dbReference type="PIRSF" id="PIRSF038994">
    <property type="entry name" value="NagA"/>
    <property type="match status" value="1"/>
</dbReference>
<dbReference type="InterPro" id="IPR032466">
    <property type="entry name" value="Metal_Hydrolase"/>
</dbReference>
<keyword evidence="4" id="KW-0479">Metal-binding</keyword>